<dbReference type="PANTHER" id="PTHR42941:SF1">
    <property type="entry name" value="SLL1037 PROTEIN"/>
    <property type="match status" value="1"/>
</dbReference>
<dbReference type="Pfam" id="PF16868">
    <property type="entry name" value="NMT1_3"/>
    <property type="match status" value="1"/>
</dbReference>
<dbReference type="Gene3D" id="3.40.190.10">
    <property type="entry name" value="Periplasmic binding protein-like II"/>
    <property type="match status" value="2"/>
</dbReference>
<keyword evidence="3" id="KW-1185">Reference proteome</keyword>
<organism evidence="2 3">
    <name type="scientific">Aquibium carbonis</name>
    <dbReference type="NCBI Taxonomy" id="2495581"/>
    <lineage>
        <taxon>Bacteria</taxon>
        <taxon>Pseudomonadati</taxon>
        <taxon>Pseudomonadota</taxon>
        <taxon>Alphaproteobacteria</taxon>
        <taxon>Hyphomicrobiales</taxon>
        <taxon>Phyllobacteriaceae</taxon>
        <taxon>Aquibium</taxon>
    </lineage>
</organism>
<evidence type="ECO:0000256" key="1">
    <source>
        <dbReference type="SAM" id="SignalP"/>
    </source>
</evidence>
<name>A0A429Z0K8_9HYPH</name>
<evidence type="ECO:0000313" key="3">
    <source>
        <dbReference type="Proteomes" id="UP000278398"/>
    </source>
</evidence>
<dbReference type="RefSeq" id="WP_126698661.1">
    <property type="nucleotide sequence ID" value="NZ_RWKW01000024.1"/>
</dbReference>
<dbReference type="NCBIfam" id="TIGR02122">
    <property type="entry name" value="TRAP_TAXI"/>
    <property type="match status" value="1"/>
</dbReference>
<dbReference type="SUPFAM" id="SSF53850">
    <property type="entry name" value="Periplasmic binding protein-like II"/>
    <property type="match status" value="1"/>
</dbReference>
<protein>
    <submittedName>
        <fullName evidence="2">TAXI family TRAP transporter solute-binding subunit</fullName>
    </submittedName>
</protein>
<evidence type="ECO:0000313" key="2">
    <source>
        <dbReference type="EMBL" id="RST87227.1"/>
    </source>
</evidence>
<comment type="caution">
    <text evidence="2">The sequence shown here is derived from an EMBL/GenBank/DDBJ whole genome shotgun (WGS) entry which is preliminary data.</text>
</comment>
<dbReference type="InterPro" id="IPR011852">
    <property type="entry name" value="TRAP_TAXI"/>
</dbReference>
<accession>A0A429Z0K8</accession>
<proteinExistence type="predicted"/>
<dbReference type="OrthoDB" id="9776669at2"/>
<keyword evidence="1" id="KW-0732">Signal</keyword>
<dbReference type="EMBL" id="RWKW01000024">
    <property type="protein sequence ID" value="RST87227.1"/>
    <property type="molecule type" value="Genomic_DNA"/>
</dbReference>
<reference evidence="2 3" key="1">
    <citation type="submission" date="2018-12" db="EMBL/GenBank/DDBJ databases">
        <title>Mesorhizobium carbonis sp. nov., isolated from coal mine water.</title>
        <authorList>
            <person name="Xin W."/>
            <person name="Xu Z."/>
            <person name="Xiang F."/>
            <person name="Zhang J."/>
            <person name="Xi L."/>
            <person name="Liu J."/>
        </authorList>
    </citation>
    <scope>NUCLEOTIDE SEQUENCE [LARGE SCALE GENOMIC DNA]</scope>
    <source>
        <strain evidence="2 3">B2.3</strain>
    </source>
</reference>
<feature type="signal peptide" evidence="1">
    <location>
        <begin position="1"/>
        <end position="24"/>
    </location>
</feature>
<dbReference type="PANTHER" id="PTHR42941">
    <property type="entry name" value="SLL1037 PROTEIN"/>
    <property type="match status" value="1"/>
</dbReference>
<dbReference type="Proteomes" id="UP000278398">
    <property type="component" value="Unassembled WGS sequence"/>
</dbReference>
<dbReference type="AlphaFoldDB" id="A0A429Z0K8"/>
<gene>
    <name evidence="2" type="ORF">EJC49_06560</name>
</gene>
<sequence length="331" mass="34529">MNWRQYAGLAVAAMIGLGSTAAGAADRYTLGTNPQGTIYYTIGGGIAAALQDKLGKQVTVQPYTGSSVYLPLIAAGEVSMGLNSSLDLGEARAGVFGDQAKDLRVLARLWPLNVALVARNDSGIKTVADLKGKRVVTDLSALKAMSQLSRTILELGGLAVSDVEAETVAGLGPGMERLTENSLDATLIAVGIPLTQQAHASISGGIRYVSIEGENATTEKADAAFQGTYLTTINPNPRLPEVTEPVTVASFDVFLTVGADMADEDATAILEALYESLPQLKTDYPALGGAAQERFSTPSNTVPYHPAAVVFYEGKGMWTEANAARDAGMAD</sequence>
<feature type="chain" id="PRO_5019362948" evidence="1">
    <location>
        <begin position="25"/>
        <end position="331"/>
    </location>
</feature>